<dbReference type="Gene3D" id="1.10.10.60">
    <property type="entry name" value="Homeodomain-like"/>
    <property type="match status" value="1"/>
</dbReference>
<evidence type="ECO:0000259" key="4">
    <source>
        <dbReference type="PROSITE" id="PS50110"/>
    </source>
</evidence>
<name>A0A517LUL5_9BACT</name>
<dbReference type="PANTHER" id="PTHR43214">
    <property type="entry name" value="TWO-COMPONENT RESPONSE REGULATOR"/>
    <property type="match status" value="1"/>
</dbReference>
<dbReference type="GO" id="GO:0000160">
    <property type="term" value="P:phosphorelay signal transduction system"/>
    <property type="evidence" value="ECO:0007669"/>
    <property type="project" value="InterPro"/>
</dbReference>
<dbReference type="SMART" id="SM00448">
    <property type="entry name" value="REC"/>
    <property type="match status" value="1"/>
</dbReference>
<evidence type="ECO:0000256" key="1">
    <source>
        <dbReference type="ARBA" id="ARBA00023125"/>
    </source>
</evidence>
<dbReference type="InterPro" id="IPR001789">
    <property type="entry name" value="Sig_transdc_resp-reg_receiver"/>
</dbReference>
<keyword evidence="6" id="KW-1185">Reference proteome</keyword>
<dbReference type="KEGG" id="ruv:EC9_04780"/>
<dbReference type="GO" id="GO:0043565">
    <property type="term" value="F:sequence-specific DNA binding"/>
    <property type="evidence" value="ECO:0007669"/>
    <property type="project" value="InterPro"/>
</dbReference>
<dbReference type="EMBL" id="CP036261">
    <property type="protein sequence ID" value="QDS86317.1"/>
    <property type="molecule type" value="Genomic_DNA"/>
</dbReference>
<evidence type="ECO:0000313" key="5">
    <source>
        <dbReference type="EMBL" id="QDS86317.1"/>
    </source>
</evidence>
<proteinExistence type="predicted"/>
<keyword evidence="1" id="KW-0238">DNA-binding</keyword>
<dbReference type="InterPro" id="IPR009057">
    <property type="entry name" value="Homeodomain-like_sf"/>
</dbReference>
<feature type="modified residue" description="4-aspartylphosphate" evidence="2">
    <location>
        <position position="147"/>
    </location>
</feature>
<dbReference type="InterPro" id="IPR039420">
    <property type="entry name" value="WalR-like"/>
</dbReference>
<keyword evidence="2" id="KW-0597">Phosphoprotein</keyword>
<dbReference type="PANTHER" id="PTHR43214:SF42">
    <property type="entry name" value="TRANSCRIPTIONAL REGULATORY PROTEIN DESR"/>
    <property type="match status" value="1"/>
</dbReference>
<dbReference type="Proteomes" id="UP000319557">
    <property type="component" value="Chromosome"/>
</dbReference>
<protein>
    <submittedName>
        <fullName evidence="5">Nitrogen regulation protein NR(I)</fullName>
    </submittedName>
</protein>
<evidence type="ECO:0000313" key="6">
    <source>
        <dbReference type="Proteomes" id="UP000319557"/>
    </source>
</evidence>
<dbReference type="InterPro" id="IPR011006">
    <property type="entry name" value="CheY-like_superfamily"/>
</dbReference>
<evidence type="ECO:0000256" key="2">
    <source>
        <dbReference type="PROSITE-ProRule" id="PRU00169"/>
    </source>
</evidence>
<dbReference type="InterPro" id="IPR002197">
    <property type="entry name" value="HTH_Fis"/>
</dbReference>
<reference evidence="5 6" key="1">
    <citation type="submission" date="2019-02" db="EMBL/GenBank/DDBJ databases">
        <title>Deep-cultivation of Planctomycetes and their phenomic and genomic characterization uncovers novel biology.</title>
        <authorList>
            <person name="Wiegand S."/>
            <person name="Jogler M."/>
            <person name="Boedeker C."/>
            <person name="Pinto D."/>
            <person name="Vollmers J."/>
            <person name="Rivas-Marin E."/>
            <person name="Kohn T."/>
            <person name="Peeters S.H."/>
            <person name="Heuer A."/>
            <person name="Rast P."/>
            <person name="Oberbeckmann S."/>
            <person name="Bunk B."/>
            <person name="Jeske O."/>
            <person name="Meyerdierks A."/>
            <person name="Storesund J.E."/>
            <person name="Kallscheuer N."/>
            <person name="Luecker S."/>
            <person name="Lage O.M."/>
            <person name="Pohl T."/>
            <person name="Merkel B.J."/>
            <person name="Hornburger P."/>
            <person name="Mueller R.-W."/>
            <person name="Bruemmer F."/>
            <person name="Labrenz M."/>
            <person name="Spormann A.M."/>
            <person name="Op den Camp H."/>
            <person name="Overmann J."/>
            <person name="Amann R."/>
            <person name="Jetten M.S.M."/>
            <person name="Mascher T."/>
            <person name="Medema M.H."/>
            <person name="Devos D.P."/>
            <person name="Kaster A.-K."/>
            <person name="Ovreas L."/>
            <person name="Rohde M."/>
            <person name="Galperin M.Y."/>
            <person name="Jogler C."/>
        </authorList>
    </citation>
    <scope>NUCLEOTIDE SEQUENCE [LARGE SCALE GENOMIC DNA]</scope>
    <source>
        <strain evidence="5 6">EC9</strain>
    </source>
</reference>
<dbReference type="CDD" id="cd00156">
    <property type="entry name" value="REC"/>
    <property type="match status" value="1"/>
</dbReference>
<organism evidence="5 6">
    <name type="scientific">Rosistilla ulvae</name>
    <dbReference type="NCBI Taxonomy" id="1930277"/>
    <lineage>
        <taxon>Bacteria</taxon>
        <taxon>Pseudomonadati</taxon>
        <taxon>Planctomycetota</taxon>
        <taxon>Planctomycetia</taxon>
        <taxon>Pirellulales</taxon>
        <taxon>Pirellulaceae</taxon>
        <taxon>Rosistilla</taxon>
    </lineage>
</organism>
<dbReference type="AlphaFoldDB" id="A0A517LUL5"/>
<feature type="region of interest" description="Disordered" evidence="3">
    <location>
        <begin position="213"/>
        <end position="248"/>
    </location>
</feature>
<dbReference type="Gene3D" id="3.40.50.2300">
    <property type="match status" value="1"/>
</dbReference>
<dbReference type="SUPFAM" id="SSF46689">
    <property type="entry name" value="Homeodomain-like"/>
    <property type="match status" value="1"/>
</dbReference>
<dbReference type="Pfam" id="PF00072">
    <property type="entry name" value="Response_reg"/>
    <property type="match status" value="1"/>
</dbReference>
<evidence type="ECO:0000256" key="3">
    <source>
        <dbReference type="SAM" id="MobiDB-lite"/>
    </source>
</evidence>
<accession>A0A517LUL5</accession>
<dbReference type="Pfam" id="PF02954">
    <property type="entry name" value="HTH_8"/>
    <property type="match status" value="1"/>
</dbReference>
<sequence length="315" mass="34044">MAFLAARSPAFGSDWYGGCTAGRKHNACWGYLPRFALLFVGRGMAVARSGEVASGAVTVSRLRELWIVIASSGGFVRFISYPIHISIEDYAMTAAPFNVLVVDDEPGIRIGLARGLFGEADLVATAADANEALELFGKETFHFVIIDFNLRSGLSGLELLQQFHKLQPGADAIVITAYGSVDVAVQAMRAGALDFVPKPLDLNDVRQRVRSARMKHRLESESNRVPKAPGDGPPNEVDGDVGEQLPSPSLLQASRGLSAASGPLPNSLAEAVQECERMTINRALQACGRHREKTAKALKISVRTLHYKMGRYSLH</sequence>
<dbReference type="SUPFAM" id="SSF52172">
    <property type="entry name" value="CheY-like"/>
    <property type="match status" value="1"/>
</dbReference>
<gene>
    <name evidence="5" type="primary">glnG_1</name>
    <name evidence="5" type="ORF">EC9_04780</name>
</gene>
<feature type="domain" description="Response regulatory" evidence="4">
    <location>
        <begin position="98"/>
        <end position="213"/>
    </location>
</feature>
<dbReference type="PROSITE" id="PS50110">
    <property type="entry name" value="RESPONSE_REGULATORY"/>
    <property type="match status" value="1"/>
</dbReference>